<dbReference type="SUPFAM" id="SSF54593">
    <property type="entry name" value="Glyoxalase/Bleomycin resistance protein/Dihydroxybiphenyl dioxygenase"/>
    <property type="match status" value="1"/>
</dbReference>
<organism evidence="1 2">
    <name type="scientific">Dermacoccus barathri</name>
    <dbReference type="NCBI Taxonomy" id="322601"/>
    <lineage>
        <taxon>Bacteria</taxon>
        <taxon>Bacillati</taxon>
        <taxon>Actinomycetota</taxon>
        <taxon>Actinomycetes</taxon>
        <taxon>Micrococcales</taxon>
        <taxon>Dermacoccaceae</taxon>
        <taxon>Dermacoccus</taxon>
    </lineage>
</organism>
<evidence type="ECO:0000313" key="1">
    <source>
        <dbReference type="EMBL" id="GAA1548043.1"/>
    </source>
</evidence>
<comment type="caution">
    <text evidence="1">The sequence shown here is derived from an EMBL/GenBank/DDBJ whole genome shotgun (WGS) entry which is preliminary data.</text>
</comment>
<dbReference type="RefSeq" id="WP_346030601.1">
    <property type="nucleotide sequence ID" value="NZ_BAAANV010000042.1"/>
</dbReference>
<dbReference type="InterPro" id="IPR029068">
    <property type="entry name" value="Glyas_Bleomycin-R_OHBP_Dase"/>
</dbReference>
<dbReference type="Gene3D" id="3.10.180.10">
    <property type="entry name" value="2,3-Dihydroxybiphenyl 1,2-Dioxygenase, domain 1"/>
    <property type="match status" value="1"/>
</dbReference>
<keyword evidence="2" id="KW-1185">Reference proteome</keyword>
<evidence type="ECO:0000313" key="2">
    <source>
        <dbReference type="Proteomes" id="UP001501288"/>
    </source>
</evidence>
<name>A0ABN2BUW4_9MICO</name>
<sequence length="124" mass="13539">MTTHEHTHPLRGVMIFARDPETSCRWYAERVLRVESTAVQFDSGFWFVEVDGAEIGFHPADVERNPFGTSVVAYFATDGVSTHREALLDAGAEHHRGPLTIGGGRSICQLVDPFGGVFGLDGPP</sequence>
<evidence type="ECO:0008006" key="3">
    <source>
        <dbReference type="Google" id="ProtNLM"/>
    </source>
</evidence>
<proteinExistence type="predicted"/>
<protein>
    <recommendedName>
        <fullName evidence="3">Glyoxalase</fullName>
    </recommendedName>
</protein>
<accession>A0ABN2BUW4</accession>
<reference evidence="1 2" key="1">
    <citation type="journal article" date="2019" name="Int. J. Syst. Evol. Microbiol.">
        <title>The Global Catalogue of Microorganisms (GCM) 10K type strain sequencing project: providing services to taxonomists for standard genome sequencing and annotation.</title>
        <authorList>
            <consortium name="The Broad Institute Genomics Platform"/>
            <consortium name="The Broad Institute Genome Sequencing Center for Infectious Disease"/>
            <person name="Wu L."/>
            <person name="Ma J."/>
        </authorList>
    </citation>
    <scope>NUCLEOTIDE SEQUENCE [LARGE SCALE GENOMIC DNA]</scope>
    <source>
        <strain evidence="1 2">JCM 14588</strain>
    </source>
</reference>
<dbReference type="Proteomes" id="UP001501288">
    <property type="component" value="Unassembled WGS sequence"/>
</dbReference>
<gene>
    <name evidence="1" type="ORF">GCM10009762_21700</name>
</gene>
<dbReference type="EMBL" id="BAAANV010000042">
    <property type="protein sequence ID" value="GAA1548043.1"/>
    <property type="molecule type" value="Genomic_DNA"/>
</dbReference>